<dbReference type="GO" id="GO:0016020">
    <property type="term" value="C:membrane"/>
    <property type="evidence" value="ECO:0007669"/>
    <property type="project" value="UniProtKB-SubCell"/>
</dbReference>
<name>A0A177W8M4_BATDL</name>
<evidence type="ECO:0000256" key="3">
    <source>
        <dbReference type="ARBA" id="ARBA00022989"/>
    </source>
</evidence>
<keyword evidence="4 5" id="KW-0472">Membrane</keyword>
<keyword evidence="2 5" id="KW-0812">Transmembrane</keyword>
<dbReference type="Pfam" id="PF01124">
    <property type="entry name" value="MAPEG"/>
    <property type="match status" value="1"/>
</dbReference>
<dbReference type="PANTHER" id="PTHR35814:SF1">
    <property type="entry name" value="GLUTATHIONE S-TRANSFERASE-RELATED"/>
    <property type="match status" value="1"/>
</dbReference>
<sequence>MFINLNNNHHMLVTAGYASLAGLMGLGLVLNVARYRSKLMVSLGDGTYEQTLELLQKYTDKGPTVLDDKSLSTPFNSKYFKLTQAVRAHANFIETAPWVFLLVGLAEYNGLDSFYVHTSLSLFLVMRAAHVSDMICTKKAYGPARAFSTLGTMVLILGVSTWNILKVWF</sequence>
<dbReference type="Gene3D" id="1.20.120.550">
    <property type="entry name" value="Membrane associated eicosanoid/glutathione metabolism-like domain"/>
    <property type="match status" value="1"/>
</dbReference>
<dbReference type="OrthoDB" id="2133054at2759"/>
<dbReference type="AlphaFoldDB" id="A0A177W8M4"/>
<reference evidence="6 7" key="2">
    <citation type="submission" date="2016-05" db="EMBL/GenBank/DDBJ databases">
        <title>Lineage-specific infection strategies underlie the spectrum of fungal disease in amphibians.</title>
        <authorList>
            <person name="Cuomo C.A."/>
            <person name="Farrer R.A."/>
            <person name="James T."/>
            <person name="Longcore J."/>
            <person name="Birren B."/>
        </authorList>
    </citation>
    <scope>NUCLEOTIDE SEQUENCE [LARGE SCALE GENOMIC DNA]</scope>
    <source>
        <strain evidence="6 7">JEL423</strain>
    </source>
</reference>
<accession>A0A177W8M4</accession>
<dbReference type="STRING" id="403673.A0A177W8M4"/>
<reference evidence="6 7" key="1">
    <citation type="submission" date="2006-10" db="EMBL/GenBank/DDBJ databases">
        <title>The Genome Sequence of Batrachochytrium dendrobatidis JEL423.</title>
        <authorList>
            <consortium name="The Broad Institute Genome Sequencing Platform"/>
            <person name="Birren B."/>
            <person name="Lander E."/>
            <person name="Galagan J."/>
            <person name="Cuomo C."/>
            <person name="Devon K."/>
            <person name="Jaffe D."/>
            <person name="Butler J."/>
            <person name="Alvarez P."/>
            <person name="Gnerre S."/>
            <person name="Grabherr M."/>
            <person name="Kleber M."/>
            <person name="Mauceli E."/>
            <person name="Brockman W."/>
            <person name="Young S."/>
            <person name="LaButti K."/>
            <person name="Sykes S."/>
            <person name="DeCaprio D."/>
            <person name="Crawford M."/>
            <person name="Koehrsen M."/>
            <person name="Engels R."/>
            <person name="Montgomery P."/>
            <person name="Pearson M."/>
            <person name="Howarth C."/>
            <person name="Larson L."/>
            <person name="White J."/>
            <person name="O'Leary S."/>
            <person name="Kodira C."/>
            <person name="Zeng Q."/>
            <person name="Yandava C."/>
            <person name="Alvarado L."/>
            <person name="Longcore J."/>
            <person name="James T."/>
        </authorList>
    </citation>
    <scope>NUCLEOTIDE SEQUENCE [LARGE SCALE GENOMIC DNA]</scope>
    <source>
        <strain evidence="6 7">JEL423</strain>
    </source>
</reference>
<dbReference type="EMBL" id="DS022300">
    <property type="protein sequence ID" value="OAJ36085.1"/>
    <property type="molecule type" value="Genomic_DNA"/>
</dbReference>
<evidence type="ECO:0000256" key="2">
    <source>
        <dbReference type="ARBA" id="ARBA00022692"/>
    </source>
</evidence>
<keyword evidence="3 5" id="KW-1133">Transmembrane helix</keyword>
<evidence type="ECO:0000313" key="6">
    <source>
        <dbReference type="EMBL" id="OAJ36085.1"/>
    </source>
</evidence>
<dbReference type="InterPro" id="IPR001129">
    <property type="entry name" value="Membr-assoc_MAPEG"/>
</dbReference>
<feature type="transmembrane region" description="Helical" evidence="5">
    <location>
        <begin position="12"/>
        <end position="33"/>
    </location>
</feature>
<dbReference type="eggNOG" id="ENOG502SB6X">
    <property type="taxonomic scope" value="Eukaryota"/>
</dbReference>
<proteinExistence type="predicted"/>
<gene>
    <name evidence="6" type="ORF">BDEG_20297</name>
</gene>
<dbReference type="InterPro" id="IPR023352">
    <property type="entry name" value="MAPEG-like_dom_sf"/>
</dbReference>
<evidence type="ECO:0000256" key="5">
    <source>
        <dbReference type="SAM" id="Phobius"/>
    </source>
</evidence>
<evidence type="ECO:0000256" key="4">
    <source>
        <dbReference type="ARBA" id="ARBA00023136"/>
    </source>
</evidence>
<dbReference type="VEuPathDB" id="FungiDB:BDEG_20297"/>
<evidence type="ECO:0008006" key="8">
    <source>
        <dbReference type="Google" id="ProtNLM"/>
    </source>
</evidence>
<dbReference type="Proteomes" id="UP000077115">
    <property type="component" value="Unassembled WGS sequence"/>
</dbReference>
<protein>
    <recommendedName>
        <fullName evidence="8">MAPEG family protein</fullName>
    </recommendedName>
</protein>
<dbReference type="PANTHER" id="PTHR35814">
    <property type="match status" value="1"/>
</dbReference>
<dbReference type="SUPFAM" id="SSF161084">
    <property type="entry name" value="MAPEG domain-like"/>
    <property type="match status" value="1"/>
</dbReference>
<comment type="subcellular location">
    <subcellularLocation>
        <location evidence="1">Membrane</location>
    </subcellularLocation>
</comment>
<feature type="transmembrane region" description="Helical" evidence="5">
    <location>
        <begin position="144"/>
        <end position="165"/>
    </location>
</feature>
<evidence type="ECO:0000256" key="1">
    <source>
        <dbReference type="ARBA" id="ARBA00004370"/>
    </source>
</evidence>
<organism evidence="6 7">
    <name type="scientific">Batrachochytrium dendrobatidis (strain JEL423)</name>
    <dbReference type="NCBI Taxonomy" id="403673"/>
    <lineage>
        <taxon>Eukaryota</taxon>
        <taxon>Fungi</taxon>
        <taxon>Fungi incertae sedis</taxon>
        <taxon>Chytridiomycota</taxon>
        <taxon>Chytridiomycota incertae sedis</taxon>
        <taxon>Chytridiomycetes</taxon>
        <taxon>Rhizophydiales</taxon>
        <taxon>Rhizophydiales incertae sedis</taxon>
        <taxon>Batrachochytrium</taxon>
    </lineage>
</organism>
<evidence type="ECO:0000313" key="7">
    <source>
        <dbReference type="Proteomes" id="UP000077115"/>
    </source>
</evidence>